<comment type="caution">
    <text evidence="2">The sequence shown here is derived from an EMBL/GenBank/DDBJ whole genome shotgun (WGS) entry which is preliminary data.</text>
</comment>
<name>A0A8X6T1X1_NEPPI</name>
<feature type="compositionally biased region" description="Basic residues" evidence="1">
    <location>
        <begin position="32"/>
        <end position="50"/>
    </location>
</feature>
<dbReference type="AlphaFoldDB" id="A0A8X6T1X1"/>
<dbReference type="EMBL" id="BMAW01050348">
    <property type="protein sequence ID" value="GFS74813.1"/>
    <property type="molecule type" value="Genomic_DNA"/>
</dbReference>
<protein>
    <submittedName>
        <fullName evidence="2">Uncharacterized protein</fullName>
    </submittedName>
</protein>
<accession>A0A8X6T1X1</accession>
<gene>
    <name evidence="2" type="ORF">NPIL_335751</name>
</gene>
<dbReference type="Proteomes" id="UP000887013">
    <property type="component" value="Unassembled WGS sequence"/>
</dbReference>
<evidence type="ECO:0000313" key="2">
    <source>
        <dbReference type="EMBL" id="GFS74813.1"/>
    </source>
</evidence>
<organism evidence="2 3">
    <name type="scientific">Nephila pilipes</name>
    <name type="common">Giant wood spider</name>
    <name type="synonym">Nephila maculata</name>
    <dbReference type="NCBI Taxonomy" id="299642"/>
    <lineage>
        <taxon>Eukaryota</taxon>
        <taxon>Metazoa</taxon>
        <taxon>Ecdysozoa</taxon>
        <taxon>Arthropoda</taxon>
        <taxon>Chelicerata</taxon>
        <taxon>Arachnida</taxon>
        <taxon>Araneae</taxon>
        <taxon>Araneomorphae</taxon>
        <taxon>Entelegynae</taxon>
        <taxon>Araneoidea</taxon>
        <taxon>Nephilidae</taxon>
        <taxon>Nephila</taxon>
    </lineage>
</organism>
<evidence type="ECO:0000313" key="3">
    <source>
        <dbReference type="Proteomes" id="UP000887013"/>
    </source>
</evidence>
<feature type="non-terminal residue" evidence="2">
    <location>
        <position position="1"/>
    </location>
</feature>
<sequence length="50" mass="5702">VSAVLETESAPELGIGSHHPFPDADRHLPSRGGRKQHTFLQRHRKQFHVH</sequence>
<feature type="region of interest" description="Disordered" evidence="1">
    <location>
        <begin position="1"/>
        <end position="50"/>
    </location>
</feature>
<reference evidence="2" key="1">
    <citation type="submission" date="2020-08" db="EMBL/GenBank/DDBJ databases">
        <title>Multicomponent nature underlies the extraordinary mechanical properties of spider dragline silk.</title>
        <authorList>
            <person name="Kono N."/>
            <person name="Nakamura H."/>
            <person name="Mori M."/>
            <person name="Yoshida Y."/>
            <person name="Ohtoshi R."/>
            <person name="Malay A.D."/>
            <person name="Moran D.A.P."/>
            <person name="Tomita M."/>
            <person name="Numata K."/>
            <person name="Arakawa K."/>
        </authorList>
    </citation>
    <scope>NUCLEOTIDE SEQUENCE</scope>
</reference>
<keyword evidence="3" id="KW-1185">Reference proteome</keyword>
<proteinExistence type="predicted"/>
<evidence type="ECO:0000256" key="1">
    <source>
        <dbReference type="SAM" id="MobiDB-lite"/>
    </source>
</evidence>